<dbReference type="GO" id="GO:0006433">
    <property type="term" value="P:prolyl-tRNA aminoacylation"/>
    <property type="evidence" value="ECO:0007669"/>
    <property type="project" value="InterPro"/>
</dbReference>
<dbReference type="Proteomes" id="UP000515180">
    <property type="component" value="Unplaced"/>
</dbReference>
<dbReference type="GO" id="GO:0004827">
    <property type="term" value="F:proline-tRNA ligase activity"/>
    <property type="evidence" value="ECO:0007669"/>
    <property type="project" value="UniProtKB-EC"/>
</dbReference>
<evidence type="ECO:0000256" key="4">
    <source>
        <dbReference type="ARBA" id="ARBA00022840"/>
    </source>
</evidence>
<dbReference type="RefSeq" id="XP_003484811.2">
    <property type="nucleotide sequence ID" value="XM_003484763.4"/>
</dbReference>
<dbReference type="GO" id="GO:0005739">
    <property type="term" value="C:mitochondrion"/>
    <property type="evidence" value="ECO:0007669"/>
    <property type="project" value="TreeGrafter"/>
</dbReference>
<evidence type="ECO:0000256" key="3">
    <source>
        <dbReference type="ARBA" id="ARBA00022741"/>
    </source>
</evidence>
<keyword evidence="3" id="KW-0547">Nucleotide-binding</keyword>
<dbReference type="SUPFAM" id="SSF55681">
    <property type="entry name" value="Class II aaRS and biotin synthetases"/>
    <property type="match status" value="1"/>
</dbReference>
<feature type="domain" description="Aminoacyl-transfer RNA synthetases class-II family profile" evidence="9">
    <location>
        <begin position="46"/>
        <end position="326"/>
    </location>
</feature>
<evidence type="ECO:0000256" key="5">
    <source>
        <dbReference type="ARBA" id="ARBA00022917"/>
    </source>
</evidence>
<proteinExistence type="predicted"/>
<organism evidence="10 11">
    <name type="scientific">Bombus impatiens</name>
    <name type="common">Bumblebee</name>
    <dbReference type="NCBI Taxonomy" id="132113"/>
    <lineage>
        <taxon>Eukaryota</taxon>
        <taxon>Metazoa</taxon>
        <taxon>Ecdysozoa</taxon>
        <taxon>Arthropoda</taxon>
        <taxon>Hexapoda</taxon>
        <taxon>Insecta</taxon>
        <taxon>Pterygota</taxon>
        <taxon>Neoptera</taxon>
        <taxon>Endopterygota</taxon>
        <taxon>Hymenoptera</taxon>
        <taxon>Apocrita</taxon>
        <taxon>Aculeata</taxon>
        <taxon>Apoidea</taxon>
        <taxon>Anthophila</taxon>
        <taxon>Apidae</taxon>
        <taxon>Bombus</taxon>
        <taxon>Pyrobombus</taxon>
    </lineage>
</organism>
<dbReference type="CTD" id="38331"/>
<dbReference type="Gene3D" id="3.30.930.10">
    <property type="entry name" value="Bira Bifunctional Protein, Domain 2"/>
    <property type="match status" value="1"/>
</dbReference>
<dbReference type="CDD" id="cd00779">
    <property type="entry name" value="ProRS_core_prok"/>
    <property type="match status" value="1"/>
</dbReference>
<evidence type="ECO:0000313" key="10">
    <source>
        <dbReference type="Proteomes" id="UP000515180"/>
    </source>
</evidence>
<dbReference type="PANTHER" id="PTHR42753:SF10">
    <property type="entry name" value="PROLINE--TRNA LIGASE, MITOCHONDRIAL-RELATED"/>
    <property type="match status" value="1"/>
</dbReference>
<dbReference type="InterPro" id="IPR045864">
    <property type="entry name" value="aa-tRNA-synth_II/BPL/LPL"/>
</dbReference>
<evidence type="ECO:0000256" key="1">
    <source>
        <dbReference type="ARBA" id="ARBA00012831"/>
    </source>
</evidence>
<dbReference type="InterPro" id="IPR050062">
    <property type="entry name" value="Pro-tRNA_synthetase"/>
</dbReference>
<accession>A0A6P3DND3</accession>
<evidence type="ECO:0000256" key="2">
    <source>
        <dbReference type="ARBA" id="ARBA00022598"/>
    </source>
</evidence>
<evidence type="ECO:0000259" key="9">
    <source>
        <dbReference type="PROSITE" id="PS50862"/>
    </source>
</evidence>
<dbReference type="Gene3D" id="3.40.50.800">
    <property type="entry name" value="Anticodon-binding domain"/>
    <property type="match status" value="1"/>
</dbReference>
<dbReference type="InterPro" id="IPR004154">
    <property type="entry name" value="Anticodon-bd"/>
</dbReference>
<dbReference type="InterPro" id="IPR036621">
    <property type="entry name" value="Anticodon-bd_dom_sf"/>
</dbReference>
<dbReference type="PRINTS" id="PR01046">
    <property type="entry name" value="TRNASYNTHPRO"/>
</dbReference>
<dbReference type="Pfam" id="PF03129">
    <property type="entry name" value="HGTP_anticodon"/>
    <property type="match status" value="1"/>
</dbReference>
<dbReference type="Pfam" id="PF00587">
    <property type="entry name" value="tRNA-synt_2b"/>
    <property type="match status" value="1"/>
</dbReference>
<sequence length="441" mass="50292">MSSLPIRNINKLSHLFQPTTSTIATNKKIDPPSKSYENLVKYGLIKQIANGMYAFLPLGLRVLNKLIALVDTEMEKIGAQKLLLPALTSTQLWRKSNRFDDNMNEFFKLRDRSQREYVLSPTHEEAICFMVSSVGSLSPKRYPLKLYQISNKWRDEIKPKLGFLRSREFIMKDLYTFDIDLDRAKETYALVCEAYENIFKKIGITYVKAIGDPGTIGGSMSHEYHYISSIGEDNVYTCLSCQYSINKVMCKKSQCPECGSVFEQNRTAEVGHTFLLDTKYTIPLNVILKTNKERKPLVMGCYGLGLSRIFTVMTELLSTKKELRWPKNLAPYTICIIPPKGGSKEESALQYVKDIMEVLTPLNTDIILDDRTHLSIGNRLMHARITGFPYVVIIGKSAIQSPPLIEIHDINSSTNCQIPLDDISSYFNKEDIFETFRLDII</sequence>
<dbReference type="PANTHER" id="PTHR42753">
    <property type="entry name" value="MITOCHONDRIAL RIBOSOME PROTEIN L39/PROLYL-TRNA LIGASE FAMILY MEMBER"/>
    <property type="match status" value="1"/>
</dbReference>
<name>A0A6P3DND3_BOMIM</name>
<dbReference type="GO" id="GO:0005524">
    <property type="term" value="F:ATP binding"/>
    <property type="evidence" value="ECO:0007669"/>
    <property type="project" value="UniProtKB-KW"/>
</dbReference>
<keyword evidence="6" id="KW-0030">Aminoacyl-tRNA synthetase</keyword>
<evidence type="ECO:0000256" key="6">
    <source>
        <dbReference type="ARBA" id="ARBA00023146"/>
    </source>
</evidence>
<dbReference type="PROSITE" id="PS50862">
    <property type="entry name" value="AA_TRNA_LIGASE_II"/>
    <property type="match status" value="1"/>
</dbReference>
<dbReference type="OrthoDB" id="10267474at2759"/>
<evidence type="ECO:0000313" key="11">
    <source>
        <dbReference type="RefSeq" id="XP_003484811.2"/>
    </source>
</evidence>
<dbReference type="InterPro" id="IPR002316">
    <property type="entry name" value="Pro-tRNA-ligase_IIa"/>
</dbReference>
<protein>
    <recommendedName>
        <fullName evidence="1">proline--tRNA ligase</fullName>
        <ecNumber evidence="1">6.1.1.15</ecNumber>
    </recommendedName>
    <alternativeName>
        <fullName evidence="7">Prolyl-tRNA synthetase</fullName>
    </alternativeName>
</protein>
<keyword evidence="10" id="KW-1185">Reference proteome</keyword>
<dbReference type="GeneID" id="100741170"/>
<keyword evidence="4" id="KW-0067">ATP-binding</keyword>
<dbReference type="EC" id="6.1.1.15" evidence="1"/>
<reference evidence="11" key="1">
    <citation type="submission" date="2025-08" db="UniProtKB">
        <authorList>
            <consortium name="RefSeq"/>
        </authorList>
    </citation>
    <scope>IDENTIFICATION</scope>
</reference>
<evidence type="ECO:0000256" key="8">
    <source>
        <dbReference type="ARBA" id="ARBA00047671"/>
    </source>
</evidence>
<dbReference type="KEGG" id="bim:100741170"/>
<evidence type="ECO:0000256" key="7">
    <source>
        <dbReference type="ARBA" id="ARBA00029731"/>
    </source>
</evidence>
<dbReference type="InterPro" id="IPR006195">
    <property type="entry name" value="aa-tRNA-synth_II"/>
</dbReference>
<dbReference type="SUPFAM" id="SSF52954">
    <property type="entry name" value="Class II aaRS ABD-related"/>
    <property type="match status" value="1"/>
</dbReference>
<gene>
    <name evidence="11" type="primary">LOC100741170</name>
</gene>
<keyword evidence="5" id="KW-0648">Protein biosynthesis</keyword>
<keyword evidence="2 11" id="KW-0436">Ligase</keyword>
<comment type="catalytic activity">
    <reaction evidence="8">
        <text>tRNA(Pro) + L-proline + ATP = L-prolyl-tRNA(Pro) + AMP + diphosphate</text>
        <dbReference type="Rhea" id="RHEA:14305"/>
        <dbReference type="Rhea" id="RHEA-COMP:9700"/>
        <dbReference type="Rhea" id="RHEA-COMP:9702"/>
        <dbReference type="ChEBI" id="CHEBI:30616"/>
        <dbReference type="ChEBI" id="CHEBI:33019"/>
        <dbReference type="ChEBI" id="CHEBI:60039"/>
        <dbReference type="ChEBI" id="CHEBI:78442"/>
        <dbReference type="ChEBI" id="CHEBI:78532"/>
        <dbReference type="ChEBI" id="CHEBI:456215"/>
        <dbReference type="EC" id="6.1.1.15"/>
    </reaction>
</comment>
<dbReference type="InterPro" id="IPR033730">
    <property type="entry name" value="ProRS_core_prok"/>
</dbReference>
<dbReference type="InterPro" id="IPR002314">
    <property type="entry name" value="aa-tRNA-synt_IIb"/>
</dbReference>
<dbReference type="AlphaFoldDB" id="A0A6P3DND3"/>